<dbReference type="GO" id="GO:0032049">
    <property type="term" value="P:cardiolipin biosynthetic process"/>
    <property type="evidence" value="ECO:0007669"/>
    <property type="project" value="UniProtKB-ARBA"/>
</dbReference>
<dbReference type="PROSITE" id="PS50035">
    <property type="entry name" value="PLD"/>
    <property type="match status" value="2"/>
</dbReference>
<dbReference type="PANTHER" id="PTHR21248">
    <property type="entry name" value="CARDIOLIPIN SYNTHASE"/>
    <property type="match status" value="1"/>
</dbReference>
<dbReference type="Gene3D" id="3.30.870.10">
    <property type="entry name" value="Endonuclease Chain A"/>
    <property type="match status" value="2"/>
</dbReference>
<reference evidence="7 8" key="1">
    <citation type="submission" date="2017-03" db="EMBL/GenBank/DDBJ databases">
        <authorList>
            <person name="Afonso C.L."/>
            <person name="Miller P.J."/>
            <person name="Scott M.A."/>
            <person name="Spackman E."/>
            <person name="Goraichik I."/>
            <person name="Dimitrov K.M."/>
            <person name="Suarez D.L."/>
            <person name="Swayne D.E."/>
        </authorList>
    </citation>
    <scope>NUCLEOTIDE SEQUENCE [LARGE SCALE GENOMIC DNA]</scope>
    <source>
        <strain evidence="7 8">CECT 8110</strain>
    </source>
</reference>
<evidence type="ECO:0000256" key="4">
    <source>
        <dbReference type="ARBA" id="ARBA00022525"/>
    </source>
</evidence>
<gene>
    <name evidence="7" type="ORF">ROH8110_03064</name>
</gene>
<dbReference type="Proteomes" id="UP000193207">
    <property type="component" value="Unassembled WGS sequence"/>
</dbReference>
<sequence>MTAGLDPDDAADGTDGGEAIAGLDVLVTAQEAYPALERAFLAAREEISASFRIFDLSTRLRSKEARALGETWFDLFIHTLERGVAIRLVVSDFDPVAAPDLHQKAWRTQRQIATVRELCRADVRLSFVVALHSGRTGMVPRLLFYPLVRRKLNALAQSWRDMTLAQRERFRQETPRLRGICEVDENGELTFRTRLVDLTPATHHQKLAVFDRSKVYIGGLDLNERRFDTKSHDRAARHTWHDIQLMATGPVAAAAQAHLDGFLENVADVASPPKPAANGFLRTLSRVCPGTVMRVAPRTILREIEDQHMTGVRGASRLIYLETQFLRHLPLARALARRARRCPDLRLIVVLPAAPDDVAFASSRGLDARFGEHLQLRCIDRLKAAFGPDRLLIASPVQSRSRESEERDTLKHAPLIYVHSKVSIFDDSEAIVSSANLNGRSLRWDSEAGLHLTRPEQIGELRRRVMGHWLPEDAGAEYLDPETAFDNWRQLVEFNSASPPHVRRGFLVSYESGAAREIAAPVPGIPEEMV</sequence>
<dbReference type="PANTHER" id="PTHR21248:SF12">
    <property type="entry name" value="CARDIOLIPIN SYNTHASE C"/>
    <property type="match status" value="1"/>
</dbReference>
<comment type="function">
    <text evidence="1">Could be a virulence factor.</text>
</comment>
<dbReference type="SMART" id="SM00155">
    <property type="entry name" value="PLDc"/>
    <property type="match status" value="2"/>
</dbReference>
<comment type="subcellular location">
    <subcellularLocation>
        <location evidence="2">Secreted</location>
    </subcellularLocation>
</comment>
<dbReference type="InterPro" id="IPR001736">
    <property type="entry name" value="PLipase_D/transphosphatidylase"/>
</dbReference>
<dbReference type="Pfam" id="PF13091">
    <property type="entry name" value="PLDc_2"/>
    <property type="match status" value="1"/>
</dbReference>
<evidence type="ECO:0000313" key="7">
    <source>
        <dbReference type="EMBL" id="SLN56126.1"/>
    </source>
</evidence>
<evidence type="ECO:0000256" key="2">
    <source>
        <dbReference type="ARBA" id="ARBA00004613"/>
    </source>
</evidence>
<dbReference type="AlphaFoldDB" id="A0A1X6ZMQ4"/>
<dbReference type="GO" id="GO:0005576">
    <property type="term" value="C:extracellular region"/>
    <property type="evidence" value="ECO:0007669"/>
    <property type="project" value="UniProtKB-SubCell"/>
</dbReference>
<proteinExistence type="predicted"/>
<dbReference type="EMBL" id="FWFU01000004">
    <property type="protein sequence ID" value="SLN56126.1"/>
    <property type="molecule type" value="Genomic_DNA"/>
</dbReference>
<evidence type="ECO:0000256" key="1">
    <source>
        <dbReference type="ARBA" id="ARBA00003145"/>
    </source>
</evidence>
<dbReference type="CDD" id="cd09105">
    <property type="entry name" value="PLDc_vPLD1_2_like_2"/>
    <property type="match status" value="1"/>
</dbReference>
<dbReference type="InterPro" id="IPR025202">
    <property type="entry name" value="PLD-like_dom"/>
</dbReference>
<feature type="domain" description="PLD phosphodiesterase" evidence="6">
    <location>
        <begin position="414"/>
        <end position="441"/>
    </location>
</feature>
<dbReference type="RefSeq" id="WP_085818619.1">
    <property type="nucleotide sequence ID" value="NZ_FWFU01000004.1"/>
</dbReference>
<dbReference type="GO" id="GO:0030572">
    <property type="term" value="F:phosphatidyltransferase activity"/>
    <property type="evidence" value="ECO:0007669"/>
    <property type="project" value="UniProtKB-ARBA"/>
</dbReference>
<dbReference type="SUPFAM" id="SSF56024">
    <property type="entry name" value="Phospholipase D/nuclease"/>
    <property type="match status" value="2"/>
</dbReference>
<evidence type="ECO:0000259" key="6">
    <source>
        <dbReference type="PROSITE" id="PS50035"/>
    </source>
</evidence>
<keyword evidence="8" id="KW-1185">Reference proteome</keyword>
<organism evidence="7 8">
    <name type="scientific">Roseovarius halotolerans</name>
    <dbReference type="NCBI Taxonomy" id="505353"/>
    <lineage>
        <taxon>Bacteria</taxon>
        <taxon>Pseudomonadati</taxon>
        <taxon>Pseudomonadota</taxon>
        <taxon>Alphaproteobacteria</taxon>
        <taxon>Rhodobacterales</taxon>
        <taxon>Roseobacteraceae</taxon>
        <taxon>Roseovarius</taxon>
    </lineage>
</organism>
<accession>A0A1X6ZMQ4</accession>
<keyword evidence="4" id="KW-0964">Secreted</keyword>
<evidence type="ECO:0000256" key="5">
    <source>
        <dbReference type="ARBA" id="ARBA00029594"/>
    </source>
</evidence>
<name>A0A1X6ZMQ4_9RHOB</name>
<evidence type="ECO:0000313" key="8">
    <source>
        <dbReference type="Proteomes" id="UP000193207"/>
    </source>
</evidence>
<protein>
    <recommendedName>
        <fullName evidence="3">Phospholipase D</fullName>
    </recommendedName>
    <alternativeName>
        <fullName evidence="5">Choline phosphatase</fullName>
    </alternativeName>
</protein>
<feature type="domain" description="PLD phosphodiesterase" evidence="6">
    <location>
        <begin position="199"/>
        <end position="226"/>
    </location>
</feature>
<evidence type="ECO:0000256" key="3">
    <source>
        <dbReference type="ARBA" id="ARBA00018392"/>
    </source>
</evidence>
<dbReference type="OrthoDB" id="8828485at2"/>